<evidence type="ECO:0000313" key="7">
    <source>
        <dbReference type="EMBL" id="KAI8578678.1"/>
    </source>
</evidence>
<dbReference type="Gene3D" id="3.40.50.150">
    <property type="entry name" value="Vaccinia Virus protein VP39"/>
    <property type="match status" value="1"/>
</dbReference>
<feature type="compositionally biased region" description="Basic and acidic residues" evidence="6">
    <location>
        <begin position="30"/>
        <end position="39"/>
    </location>
</feature>
<dbReference type="EMBL" id="MU620927">
    <property type="protein sequence ID" value="KAI8578678.1"/>
    <property type="molecule type" value="Genomic_DNA"/>
</dbReference>
<proteinExistence type="inferred from homology"/>
<dbReference type="PANTHER" id="PTHR12303:SF6">
    <property type="entry name" value="CARNOSINE N-METHYLTRANSFERASE"/>
    <property type="match status" value="1"/>
</dbReference>
<dbReference type="InterPro" id="IPR029063">
    <property type="entry name" value="SAM-dependent_MTases_sf"/>
</dbReference>
<accession>A0AAD5E7T0</accession>
<dbReference type="GeneID" id="75915190"/>
<dbReference type="Proteomes" id="UP001206595">
    <property type="component" value="Unassembled WGS sequence"/>
</dbReference>
<dbReference type="GO" id="GO:0032259">
    <property type="term" value="P:methylation"/>
    <property type="evidence" value="ECO:0007669"/>
    <property type="project" value="UniProtKB-KW"/>
</dbReference>
<reference evidence="7" key="2">
    <citation type="journal article" date="2022" name="Proc. Natl. Acad. Sci. U.S.A.">
        <title>Diploid-dominant life cycles characterize the early evolution of Fungi.</title>
        <authorList>
            <person name="Amses K.R."/>
            <person name="Simmons D.R."/>
            <person name="Longcore J.E."/>
            <person name="Mondo S.J."/>
            <person name="Seto K."/>
            <person name="Jeronimo G.H."/>
            <person name="Bonds A.E."/>
            <person name="Quandt C.A."/>
            <person name="Davis W.J."/>
            <person name="Chang Y."/>
            <person name="Federici B.A."/>
            <person name="Kuo A."/>
            <person name="LaButti K."/>
            <person name="Pangilinan J."/>
            <person name="Andreopoulos W."/>
            <person name="Tritt A."/>
            <person name="Riley R."/>
            <person name="Hundley H."/>
            <person name="Johnson J."/>
            <person name="Lipzen A."/>
            <person name="Barry K."/>
            <person name="Lang B.F."/>
            <person name="Cuomo C.A."/>
            <person name="Buchler N.E."/>
            <person name="Grigoriev I.V."/>
            <person name="Spatafora J.W."/>
            <person name="Stajich J.E."/>
            <person name="James T.Y."/>
        </authorList>
    </citation>
    <scope>NUCLEOTIDE SEQUENCE</scope>
    <source>
        <strain evidence="7">AG</strain>
    </source>
</reference>
<sequence length="408" mass="46585">MRDGVTCPALIVHCVSCHTFQSTMAHNHHHDSESYHGDPLDTPSPTEERESDEIEEQKHFQKVLMALAFYRRHSLIMNNRRRHDYNLISQHHKKLLPDYLQKVDQVDKLIEENALVLKEIVKASGIFSETEVQASIMNNRGKKPPVSPSDMDKVRSTLKQFVRDWSKEGEPERQAAYEPILNELESIYKNMPLEERGQVRVLVPGAGLGRLAFEICNRGFSCQGNEFSFYMLFSSNFILNRVSAPEEFSIYPFIHSFSNIRDSEQQLAPIKIPDVLPSSLPPTADFSMVAGDFVEVYGDNDKSEGQWDVVATCFFIDTAKNIIRYLEVIHKILKPGGSWINIGPLLYHFENTPGENSIELSLAEVKEIAEKIGFTITNEKTIPSTYTSNPNSMLKYVYECSFWKATKK</sequence>
<organism evidence="7 8">
    <name type="scientific">Umbelopsis ramanniana AG</name>
    <dbReference type="NCBI Taxonomy" id="1314678"/>
    <lineage>
        <taxon>Eukaryota</taxon>
        <taxon>Fungi</taxon>
        <taxon>Fungi incertae sedis</taxon>
        <taxon>Mucoromycota</taxon>
        <taxon>Mucoromycotina</taxon>
        <taxon>Umbelopsidomycetes</taxon>
        <taxon>Umbelopsidales</taxon>
        <taxon>Umbelopsidaceae</taxon>
        <taxon>Umbelopsis</taxon>
    </lineage>
</organism>
<comment type="caution">
    <text evidence="7">The sequence shown here is derived from an EMBL/GenBank/DDBJ whole genome shotgun (WGS) entry which is preliminary data.</text>
</comment>
<gene>
    <name evidence="7" type="ORF">K450DRAFT_246015</name>
</gene>
<dbReference type="RefSeq" id="XP_051443682.1">
    <property type="nucleotide sequence ID" value="XM_051589845.1"/>
</dbReference>
<dbReference type="SMART" id="SM01296">
    <property type="entry name" value="N2227"/>
    <property type="match status" value="1"/>
</dbReference>
<evidence type="ECO:0000256" key="4">
    <source>
        <dbReference type="ARBA" id="ARBA00022679"/>
    </source>
</evidence>
<reference evidence="7" key="1">
    <citation type="submission" date="2021-06" db="EMBL/GenBank/DDBJ databases">
        <authorList>
            <consortium name="DOE Joint Genome Institute"/>
            <person name="Mondo S.J."/>
            <person name="Amses K.R."/>
            <person name="Simmons D.R."/>
            <person name="Longcore J.E."/>
            <person name="Seto K."/>
            <person name="Alves G.H."/>
            <person name="Bonds A.E."/>
            <person name="Quandt C.A."/>
            <person name="Davis W.J."/>
            <person name="Chang Y."/>
            <person name="Letcher P.M."/>
            <person name="Powell M.J."/>
            <person name="Kuo A."/>
            <person name="Labutti K."/>
            <person name="Pangilinan J."/>
            <person name="Andreopoulos W."/>
            <person name="Tritt A."/>
            <person name="Riley R."/>
            <person name="Hundley H."/>
            <person name="Johnson J."/>
            <person name="Lipzen A."/>
            <person name="Barry K."/>
            <person name="Berbee M.L."/>
            <person name="Buchler N.E."/>
            <person name="Grigoriev I.V."/>
            <person name="Spatafora J.W."/>
            <person name="Stajich J.E."/>
            <person name="James T.Y."/>
        </authorList>
    </citation>
    <scope>NUCLEOTIDE SEQUENCE</scope>
    <source>
        <strain evidence="7">AG</strain>
    </source>
</reference>
<evidence type="ECO:0000256" key="6">
    <source>
        <dbReference type="SAM" id="MobiDB-lite"/>
    </source>
</evidence>
<evidence type="ECO:0000256" key="1">
    <source>
        <dbReference type="ARBA" id="ARBA00010086"/>
    </source>
</evidence>
<dbReference type="AlphaFoldDB" id="A0AAD5E7T0"/>
<name>A0AAD5E7T0_UMBRA</name>
<keyword evidence="3" id="KW-0489">Methyltransferase</keyword>
<dbReference type="EC" id="2.1.1.22" evidence="2"/>
<comment type="similarity">
    <text evidence="1">Belongs to the carnosine N-methyltransferase family.</text>
</comment>
<evidence type="ECO:0000256" key="3">
    <source>
        <dbReference type="ARBA" id="ARBA00022603"/>
    </source>
</evidence>
<dbReference type="GO" id="GO:0030735">
    <property type="term" value="F:carnosine N-methyltransferase activity"/>
    <property type="evidence" value="ECO:0007669"/>
    <property type="project" value="UniProtKB-EC"/>
</dbReference>
<keyword evidence="5" id="KW-0949">S-adenosyl-L-methionine</keyword>
<keyword evidence="8" id="KW-1185">Reference proteome</keyword>
<protein>
    <recommendedName>
        <fullName evidence="2">carnosine N-methyltransferase</fullName>
        <ecNumber evidence="2">2.1.1.22</ecNumber>
    </recommendedName>
</protein>
<dbReference type="SUPFAM" id="SSF53335">
    <property type="entry name" value="S-adenosyl-L-methionine-dependent methyltransferases"/>
    <property type="match status" value="1"/>
</dbReference>
<dbReference type="PANTHER" id="PTHR12303">
    <property type="entry name" value="CARNOSINE N-METHYLTRANSFERASE"/>
    <property type="match status" value="1"/>
</dbReference>
<keyword evidence="4" id="KW-0808">Transferase</keyword>
<dbReference type="InterPro" id="IPR012901">
    <property type="entry name" value="CARME"/>
</dbReference>
<evidence type="ECO:0000256" key="5">
    <source>
        <dbReference type="ARBA" id="ARBA00022691"/>
    </source>
</evidence>
<evidence type="ECO:0000256" key="2">
    <source>
        <dbReference type="ARBA" id="ARBA00012003"/>
    </source>
</evidence>
<feature type="region of interest" description="Disordered" evidence="6">
    <location>
        <begin position="28"/>
        <end position="56"/>
    </location>
</feature>
<evidence type="ECO:0000313" key="8">
    <source>
        <dbReference type="Proteomes" id="UP001206595"/>
    </source>
</evidence>
<dbReference type="Pfam" id="PF07942">
    <property type="entry name" value="CARME"/>
    <property type="match status" value="1"/>
</dbReference>